<comment type="similarity">
    <text evidence="1 4">Belongs to the UDP-glycosyltransferase family.</text>
</comment>
<dbReference type="CDD" id="cd03784">
    <property type="entry name" value="GT1_Gtf-like"/>
    <property type="match status" value="1"/>
</dbReference>
<proteinExistence type="inferred from homology"/>
<evidence type="ECO:0000256" key="1">
    <source>
        <dbReference type="ARBA" id="ARBA00009995"/>
    </source>
</evidence>
<dbReference type="EMBL" id="JBEDUW010000007">
    <property type="protein sequence ID" value="KAK9912875.1"/>
    <property type="molecule type" value="Genomic_DNA"/>
</dbReference>
<protein>
    <recommendedName>
        <fullName evidence="5">Glycosyltransferase</fullName>
        <ecNumber evidence="5">2.4.1.-</ecNumber>
    </recommendedName>
</protein>
<evidence type="ECO:0000256" key="2">
    <source>
        <dbReference type="ARBA" id="ARBA00022676"/>
    </source>
</evidence>
<evidence type="ECO:0000313" key="6">
    <source>
        <dbReference type="EMBL" id="KAK9912875.1"/>
    </source>
</evidence>
<dbReference type="EC" id="2.4.1.-" evidence="5"/>
<evidence type="ECO:0000256" key="5">
    <source>
        <dbReference type="RuleBase" id="RU362057"/>
    </source>
</evidence>
<evidence type="ECO:0000313" key="7">
    <source>
        <dbReference type="Proteomes" id="UP001457282"/>
    </source>
</evidence>
<dbReference type="PROSITE" id="PS00375">
    <property type="entry name" value="UDPGT"/>
    <property type="match status" value="1"/>
</dbReference>
<dbReference type="AlphaFoldDB" id="A0AAW1VYN4"/>
<dbReference type="SUPFAM" id="SSF53756">
    <property type="entry name" value="UDP-Glycosyltransferase/glycogen phosphorylase"/>
    <property type="match status" value="1"/>
</dbReference>
<keyword evidence="2 4" id="KW-0328">Glycosyltransferase</keyword>
<organism evidence="6 7">
    <name type="scientific">Rubus argutus</name>
    <name type="common">Southern blackberry</name>
    <dbReference type="NCBI Taxonomy" id="59490"/>
    <lineage>
        <taxon>Eukaryota</taxon>
        <taxon>Viridiplantae</taxon>
        <taxon>Streptophyta</taxon>
        <taxon>Embryophyta</taxon>
        <taxon>Tracheophyta</taxon>
        <taxon>Spermatophyta</taxon>
        <taxon>Magnoliopsida</taxon>
        <taxon>eudicotyledons</taxon>
        <taxon>Gunneridae</taxon>
        <taxon>Pentapetalae</taxon>
        <taxon>rosids</taxon>
        <taxon>fabids</taxon>
        <taxon>Rosales</taxon>
        <taxon>Rosaceae</taxon>
        <taxon>Rosoideae</taxon>
        <taxon>Rosoideae incertae sedis</taxon>
        <taxon>Rubus</taxon>
    </lineage>
</organism>
<name>A0AAW1VYN4_RUBAR</name>
<dbReference type="InterPro" id="IPR050481">
    <property type="entry name" value="UDP-glycosyltransf_plant"/>
</dbReference>
<accession>A0AAW1VYN4</accession>
<dbReference type="FunFam" id="3.40.50.2000:FF:000056">
    <property type="entry name" value="Glycosyltransferase"/>
    <property type="match status" value="1"/>
</dbReference>
<dbReference type="FunFam" id="3.40.50.2000:FF:000080">
    <property type="entry name" value="Glycosyltransferase"/>
    <property type="match status" value="1"/>
</dbReference>
<sequence>MKKPAELVFIPFAGISHLVSTVEVAKLLVSRDDHLFITVLIMKSPLHSNLETDAYIESIKTSSQKRIKFINLPKPNVDFTNITVNAFRKAFIESHKPYVREAVTELAESTESAPRLAGFVIDMFCTTLIDVANEFGVPTYMFFTSNAGFLGLLFHLQTIHDEHDVEITELKNLETELVLPTFVNPFPPGALPSVLMEKEGAATFVNYARRYRETKGILVNTFSELESHALRSLSSYGEIPPVYPVGSILKLKTEDDAPEGSDQARQKTDIIEWLDGQLPSSVVFLCFGSMGSFDEDQVKEIACALEQSGHRFLWSLRCPPPKGKLADPSDYTDPAGVLPDGFLERTARIGKVIGWAPQMAVLAHPAVGGFVSHCGWNSILESLWFGVPIATWPMYSEQQMNAFQMVNELGLAVKISVEYGGSVNSTAEEKQMLLSAEEIVRGIRELMEPGSDIRKRVKHMSEMSKTTLLDGGSSYSSLGRFIDQIFL</sequence>
<evidence type="ECO:0000256" key="4">
    <source>
        <dbReference type="RuleBase" id="RU003718"/>
    </source>
</evidence>
<comment type="caution">
    <text evidence="6">The sequence shown here is derived from an EMBL/GenBank/DDBJ whole genome shotgun (WGS) entry which is preliminary data.</text>
</comment>
<dbReference type="Proteomes" id="UP001457282">
    <property type="component" value="Unassembled WGS sequence"/>
</dbReference>
<dbReference type="GO" id="GO:0035251">
    <property type="term" value="F:UDP-glucosyltransferase activity"/>
    <property type="evidence" value="ECO:0007669"/>
    <property type="project" value="InterPro"/>
</dbReference>
<reference evidence="6 7" key="1">
    <citation type="journal article" date="2023" name="G3 (Bethesda)">
        <title>A chromosome-length genome assembly and annotation of blackberry (Rubus argutus, cv. 'Hillquist').</title>
        <authorList>
            <person name="Bruna T."/>
            <person name="Aryal R."/>
            <person name="Dudchenko O."/>
            <person name="Sargent D.J."/>
            <person name="Mead D."/>
            <person name="Buti M."/>
            <person name="Cavallini A."/>
            <person name="Hytonen T."/>
            <person name="Andres J."/>
            <person name="Pham M."/>
            <person name="Weisz D."/>
            <person name="Mascagni F."/>
            <person name="Usai G."/>
            <person name="Natali L."/>
            <person name="Bassil N."/>
            <person name="Fernandez G.E."/>
            <person name="Lomsadze A."/>
            <person name="Armour M."/>
            <person name="Olukolu B."/>
            <person name="Poorten T."/>
            <person name="Britton C."/>
            <person name="Davik J."/>
            <person name="Ashrafi H."/>
            <person name="Aiden E.L."/>
            <person name="Borodovsky M."/>
            <person name="Worthington M."/>
        </authorList>
    </citation>
    <scope>NUCLEOTIDE SEQUENCE [LARGE SCALE GENOMIC DNA]</scope>
    <source>
        <strain evidence="6">PI 553951</strain>
    </source>
</reference>
<keyword evidence="7" id="KW-1185">Reference proteome</keyword>
<dbReference type="InterPro" id="IPR002213">
    <property type="entry name" value="UDP_glucos_trans"/>
</dbReference>
<evidence type="ECO:0000256" key="3">
    <source>
        <dbReference type="ARBA" id="ARBA00022679"/>
    </source>
</evidence>
<gene>
    <name evidence="6" type="ORF">M0R45_036709</name>
</gene>
<dbReference type="InterPro" id="IPR035595">
    <property type="entry name" value="UDP_glycos_trans_CS"/>
</dbReference>
<dbReference type="PANTHER" id="PTHR48048">
    <property type="entry name" value="GLYCOSYLTRANSFERASE"/>
    <property type="match status" value="1"/>
</dbReference>
<dbReference type="PANTHER" id="PTHR48048:SF45">
    <property type="entry name" value="GLYCOSYLTRANSFERASE"/>
    <property type="match status" value="1"/>
</dbReference>
<dbReference type="Pfam" id="PF00201">
    <property type="entry name" value="UDPGT"/>
    <property type="match status" value="1"/>
</dbReference>
<keyword evidence="3 4" id="KW-0808">Transferase</keyword>
<dbReference type="Gene3D" id="3.40.50.2000">
    <property type="entry name" value="Glycogen Phosphorylase B"/>
    <property type="match status" value="2"/>
</dbReference>